<name>A0A1X7T287_AMPQE</name>
<keyword evidence="4 9" id="KW-1133">Transmembrane helix</keyword>
<comment type="catalytic activity">
    <reaction evidence="7">
        <text>a 1-O-(1Z-alkenyl)-sn-glycero-3-phosphoethanolamine + H2O = a 2,3-saturated aldehyde + sn-glycero-3-phosphoethanolamine</text>
        <dbReference type="Rhea" id="RHEA:16905"/>
        <dbReference type="ChEBI" id="CHEBI:15377"/>
        <dbReference type="ChEBI" id="CHEBI:73359"/>
        <dbReference type="ChEBI" id="CHEBI:77288"/>
        <dbReference type="ChEBI" id="CHEBI:143890"/>
        <dbReference type="EC" id="3.3.2.2"/>
    </reaction>
</comment>
<reference evidence="10" key="1">
    <citation type="submission" date="2017-05" db="UniProtKB">
        <authorList>
            <consortium name="EnsemblMetazoa"/>
        </authorList>
    </citation>
    <scope>IDENTIFICATION</scope>
</reference>
<feature type="transmembrane region" description="Helical" evidence="9">
    <location>
        <begin position="230"/>
        <end position="247"/>
    </location>
</feature>
<dbReference type="InParanoid" id="A0A1X7T287"/>
<feature type="transmembrane region" description="Helical" evidence="9">
    <location>
        <begin position="87"/>
        <end position="108"/>
    </location>
</feature>
<feature type="transmembrane region" description="Helical" evidence="9">
    <location>
        <begin position="172"/>
        <end position="193"/>
    </location>
</feature>
<dbReference type="EnsemblMetazoa" id="Aqu2.1.08333_001">
    <property type="protein sequence ID" value="Aqu2.1.08333_001"/>
    <property type="gene ID" value="Aqu2.1.08333"/>
</dbReference>
<organism evidence="10">
    <name type="scientific">Amphimedon queenslandica</name>
    <name type="common">Sponge</name>
    <dbReference type="NCBI Taxonomy" id="400682"/>
    <lineage>
        <taxon>Eukaryota</taxon>
        <taxon>Metazoa</taxon>
        <taxon>Porifera</taxon>
        <taxon>Demospongiae</taxon>
        <taxon>Heteroscleromorpha</taxon>
        <taxon>Haplosclerida</taxon>
        <taxon>Niphatidae</taxon>
        <taxon>Amphimedon</taxon>
    </lineage>
</organism>
<comment type="subcellular location">
    <subcellularLocation>
        <location evidence="1">Membrane</location>
        <topology evidence="1">Multi-pass membrane protein</topology>
    </subcellularLocation>
</comment>
<evidence type="ECO:0000313" key="10">
    <source>
        <dbReference type="EnsemblMetazoa" id="Aqu2.1.08333_001"/>
    </source>
</evidence>
<comment type="catalytic activity">
    <reaction evidence="8">
        <text>a 1-O-(1Z-alkenyl)-sn-glycero-3-phosphocholine + H2O = a 2,3-saturated aldehyde + sn-glycerol 3-phosphocholine</text>
        <dbReference type="Rhea" id="RHEA:22544"/>
        <dbReference type="ChEBI" id="CHEBI:15377"/>
        <dbReference type="ChEBI" id="CHEBI:16870"/>
        <dbReference type="ChEBI" id="CHEBI:73359"/>
        <dbReference type="ChEBI" id="CHEBI:77287"/>
        <dbReference type="EC" id="3.3.2.2"/>
    </reaction>
</comment>
<feature type="transmembrane region" description="Helical" evidence="9">
    <location>
        <begin position="145"/>
        <end position="165"/>
    </location>
</feature>
<evidence type="ECO:0000256" key="3">
    <source>
        <dbReference type="ARBA" id="ARBA00022692"/>
    </source>
</evidence>
<feature type="transmembrane region" description="Helical" evidence="9">
    <location>
        <begin position="26"/>
        <end position="44"/>
    </location>
</feature>
<evidence type="ECO:0000256" key="5">
    <source>
        <dbReference type="ARBA" id="ARBA00023136"/>
    </source>
</evidence>
<feature type="transmembrane region" description="Helical" evidence="9">
    <location>
        <begin position="56"/>
        <end position="75"/>
    </location>
</feature>
<feature type="transmembrane region" description="Helical" evidence="9">
    <location>
        <begin position="115"/>
        <end position="133"/>
    </location>
</feature>
<evidence type="ECO:0000256" key="1">
    <source>
        <dbReference type="ARBA" id="ARBA00004141"/>
    </source>
</evidence>
<keyword evidence="3 9" id="KW-0812">Transmembrane</keyword>
<evidence type="ECO:0000256" key="9">
    <source>
        <dbReference type="SAM" id="Phobius"/>
    </source>
</evidence>
<dbReference type="AlphaFoldDB" id="A0A1X7T287"/>
<dbReference type="EC" id="3.3.2.2" evidence="6"/>
<proteinExistence type="inferred from homology"/>
<evidence type="ECO:0000256" key="8">
    <source>
        <dbReference type="ARBA" id="ARBA00049560"/>
    </source>
</evidence>
<feature type="transmembrane region" description="Helical" evidence="9">
    <location>
        <begin position="199"/>
        <end position="218"/>
    </location>
</feature>
<dbReference type="GO" id="GO:0016020">
    <property type="term" value="C:membrane"/>
    <property type="evidence" value="ECO:0007669"/>
    <property type="project" value="UniProtKB-SubCell"/>
</dbReference>
<evidence type="ECO:0000256" key="2">
    <source>
        <dbReference type="ARBA" id="ARBA00007375"/>
    </source>
</evidence>
<accession>A0A1X7T287</accession>
<evidence type="ECO:0000256" key="4">
    <source>
        <dbReference type="ARBA" id="ARBA00022989"/>
    </source>
</evidence>
<evidence type="ECO:0000256" key="6">
    <source>
        <dbReference type="ARBA" id="ARBA00035673"/>
    </source>
</evidence>
<evidence type="ECO:0000256" key="7">
    <source>
        <dbReference type="ARBA" id="ARBA00049458"/>
    </source>
</evidence>
<dbReference type="Pfam" id="PF07947">
    <property type="entry name" value="YhhN"/>
    <property type="match status" value="1"/>
</dbReference>
<keyword evidence="5 9" id="KW-0472">Membrane</keyword>
<protein>
    <recommendedName>
        <fullName evidence="6">lysoplasmalogenase</fullName>
        <ecNumber evidence="6">3.3.2.2</ecNumber>
    </recommendedName>
</protein>
<dbReference type="GO" id="GO:0047408">
    <property type="term" value="F:alkenylglycerophosphocholine hydrolase activity"/>
    <property type="evidence" value="ECO:0007669"/>
    <property type="project" value="UniProtKB-EC"/>
</dbReference>
<dbReference type="InterPro" id="IPR012506">
    <property type="entry name" value="TMEM86B-like"/>
</dbReference>
<sequence length="253" mass="28307">MSGQCQRRPGLMGMLMSFASPPQFTTSPWLFSLLYVSVCGLFLFKMRLSPDKANRVIFKALPFGILFGAAASRLADGKVLSIKNPDFLPRVYTLGGGMVFYCMSWVYLEFGSLVGYGYISYIVALGIFIYGFSSSFQLYKDYANADYAVLGVLLLLSVLVFLYVLSRIPTWYVPLLLAQLVLLSTLVSIQFSLLSRKEIPMLYLGTIGSVFLYVSDVLRAIGTWRIPFKHYDTICMGLSYAAMLLLFNSTMVI</sequence>
<comment type="similarity">
    <text evidence="2">Belongs to the TMEM86 family.</text>
</comment>